<protein>
    <recommendedName>
        <fullName evidence="1">Peptidase C14 caspase domain-containing protein</fullName>
    </recommendedName>
</protein>
<dbReference type="GO" id="GO:0004197">
    <property type="term" value="F:cysteine-type endopeptidase activity"/>
    <property type="evidence" value="ECO:0007669"/>
    <property type="project" value="InterPro"/>
</dbReference>
<organism evidence="2">
    <name type="scientific">marine metagenome</name>
    <dbReference type="NCBI Taxonomy" id="408172"/>
    <lineage>
        <taxon>unclassified sequences</taxon>
        <taxon>metagenomes</taxon>
        <taxon>ecological metagenomes</taxon>
    </lineage>
</organism>
<dbReference type="Pfam" id="PF09136">
    <property type="entry name" value="Glucodextran_B"/>
    <property type="match status" value="1"/>
</dbReference>
<dbReference type="InterPro" id="IPR011600">
    <property type="entry name" value="Pept_C14_caspase"/>
</dbReference>
<dbReference type="EMBL" id="UINC01117336">
    <property type="protein sequence ID" value="SVC89694.1"/>
    <property type="molecule type" value="Genomic_DNA"/>
</dbReference>
<dbReference type="SUPFAM" id="SSF52129">
    <property type="entry name" value="Caspase-like"/>
    <property type="match status" value="1"/>
</dbReference>
<dbReference type="Gene3D" id="3.40.50.1460">
    <property type="match status" value="1"/>
</dbReference>
<dbReference type="InterPro" id="IPR013783">
    <property type="entry name" value="Ig-like_fold"/>
</dbReference>
<feature type="non-terminal residue" evidence="2">
    <location>
        <position position="327"/>
    </location>
</feature>
<feature type="non-terminal residue" evidence="2">
    <location>
        <position position="1"/>
    </location>
</feature>
<feature type="domain" description="Peptidase C14 caspase" evidence="1">
    <location>
        <begin position="164"/>
        <end position="300"/>
    </location>
</feature>
<dbReference type="InterPro" id="IPR029030">
    <property type="entry name" value="Caspase-like_dom_sf"/>
</dbReference>
<accession>A0A382QW14</accession>
<dbReference type="Pfam" id="PF00656">
    <property type="entry name" value="Peptidase_C14"/>
    <property type="match status" value="1"/>
</dbReference>
<evidence type="ECO:0000259" key="1">
    <source>
        <dbReference type="Pfam" id="PF00656"/>
    </source>
</evidence>
<evidence type="ECO:0000313" key="2">
    <source>
        <dbReference type="EMBL" id="SVC89694.1"/>
    </source>
</evidence>
<dbReference type="Gene3D" id="2.60.40.10">
    <property type="entry name" value="Immunoglobulins"/>
    <property type="match status" value="1"/>
</dbReference>
<sequence length="327" mass="36247">KEVKTCSINYKKVLREKLDKRRTYELNHAEAVKSARNFGNVAPSLLQQRSRETVPPSISFSSIDPTKIFRTDAYQTFIRGKVTDNEGVLTLLVNGRKAAMKADGTFAAKLKLRIGENRIAVSAEDINGNVAEKSLTIIREDYIPEETLADVDIPPKTKTKNPDGIAIVIGVESYQYVSDATYAYNDAEVFREYLADTMGFSKAKVKIITNRQASLAEFNKLLSPNGWLARNAKPGKSEIVIYFSGHGIPDLKTKQTGLLPFDVDPNYSIGFRLSELYASLGNLNAKSVSVFLDACFTGENRERRMLLADARGIVVVPSEKSLPNNLT</sequence>
<dbReference type="GO" id="GO:0006508">
    <property type="term" value="P:proteolysis"/>
    <property type="evidence" value="ECO:0007669"/>
    <property type="project" value="InterPro"/>
</dbReference>
<name>A0A382QW14_9ZZZZ</name>
<dbReference type="AlphaFoldDB" id="A0A382QW14"/>
<gene>
    <name evidence="2" type="ORF">METZ01_LOCUS342548</name>
</gene>
<proteinExistence type="predicted"/>
<reference evidence="2" key="1">
    <citation type="submission" date="2018-05" db="EMBL/GenBank/DDBJ databases">
        <authorList>
            <person name="Lanie J.A."/>
            <person name="Ng W.-L."/>
            <person name="Kazmierczak K.M."/>
            <person name="Andrzejewski T.M."/>
            <person name="Davidsen T.M."/>
            <person name="Wayne K.J."/>
            <person name="Tettelin H."/>
            <person name="Glass J.I."/>
            <person name="Rusch D."/>
            <person name="Podicherti R."/>
            <person name="Tsui H.-C.T."/>
            <person name="Winkler M.E."/>
        </authorList>
    </citation>
    <scope>NUCLEOTIDE SEQUENCE</scope>
</reference>